<sequence length="280" mass="29354">MKGDPQLVPRDALAGQKIVISVSESADLQRLGLSERHLELTIAELSRAIAIAGGVVIYAGGINVGFTTVVLEQAERYGHATGSFEHVIPYSEHATRPVSQLTDYTASLGVKSTVKLLDIDGVPAPVRHGGVDVLDVNAPDQQQALSAMRRYTSEIATARVVVGGKVSGFAGEMPGVAEEAAATLRAAKPLYVAGGFGGAATLVGSIIAPELYDWLPSELPVDVQDRVRDLVASALDVRLPPDGLSDPERALLAETHRPSDIATLVVLGLARHLDSSSGDE</sequence>
<dbReference type="GeneID" id="59161147"/>
<dbReference type="Proteomes" id="UP000271708">
    <property type="component" value="Chromosome"/>
</dbReference>
<name>A0A5P8FM93_9MICO</name>
<reference evidence="1 2" key="1">
    <citation type="submission" date="2019-09" db="EMBL/GenBank/DDBJ databases">
        <title>Complete Genome Sequence of Janibacter melonis M714 with both human health impact and industrial applications.</title>
        <authorList>
            <person name="Jin M."/>
            <person name="Zhao Q.R."/>
        </authorList>
    </citation>
    <scope>NUCLEOTIDE SEQUENCE [LARGE SCALE GENOMIC DNA]</scope>
    <source>
        <strain evidence="1 2">M714</strain>
    </source>
</reference>
<dbReference type="AlphaFoldDB" id="A0A5P8FM93"/>
<proteinExistence type="predicted"/>
<dbReference type="KEGG" id="jme:EEW87_008230"/>
<accession>A0A5P8FM93</accession>
<gene>
    <name evidence="1" type="ORF">EEW87_008230</name>
</gene>
<dbReference type="EMBL" id="CP044548">
    <property type="protein sequence ID" value="QFQ30311.2"/>
    <property type="molecule type" value="Genomic_DNA"/>
</dbReference>
<dbReference type="Pfam" id="PF18163">
    <property type="entry name" value="LD_cluster2"/>
    <property type="match status" value="1"/>
</dbReference>
<evidence type="ECO:0000313" key="2">
    <source>
        <dbReference type="Proteomes" id="UP000271708"/>
    </source>
</evidence>
<dbReference type="InterPro" id="IPR041160">
    <property type="entry name" value="LD_cluster2"/>
</dbReference>
<dbReference type="RefSeq" id="WP_123091892.1">
    <property type="nucleotide sequence ID" value="NZ_CP044548.2"/>
</dbReference>
<organism evidence="1 2">
    <name type="scientific">Janibacter melonis</name>
    <dbReference type="NCBI Taxonomy" id="262209"/>
    <lineage>
        <taxon>Bacteria</taxon>
        <taxon>Bacillati</taxon>
        <taxon>Actinomycetota</taxon>
        <taxon>Actinomycetes</taxon>
        <taxon>Micrococcales</taxon>
        <taxon>Intrasporangiaceae</taxon>
        <taxon>Janibacter</taxon>
    </lineage>
</organism>
<protein>
    <submittedName>
        <fullName evidence="1">Uncharacterized protein</fullName>
    </submittedName>
</protein>
<evidence type="ECO:0000313" key="1">
    <source>
        <dbReference type="EMBL" id="QFQ30311.2"/>
    </source>
</evidence>